<evidence type="ECO:0000256" key="3">
    <source>
        <dbReference type="ARBA" id="ARBA00009406"/>
    </source>
</evidence>
<keyword evidence="8" id="KW-0784">Thiamine biosynthesis</keyword>
<comment type="caution">
    <text evidence="13">The sequence shown here is derived from an EMBL/GenBank/DDBJ whole genome shotgun (WGS) entry which is preliminary data.</text>
</comment>
<dbReference type="PANTHER" id="PTHR31528:SF1">
    <property type="entry name" value="4-AMINO-5-HYDROXYMETHYL-2-METHYLPYRIMIDINE PHOSPHATE SYNTHASE THI11-RELATED"/>
    <property type="match status" value="1"/>
</dbReference>
<comment type="function">
    <text evidence="1">Responsible for the formation of the pyrimidine heterocycle in the thiamine biosynthesis pathway. Catalyzes the formation of hydroxymethylpyrimidine phosphate (HMP-P) from histidine and pyridoxal phosphate (PLP). The protein uses PLP and the active site histidine to form HMP-P, generating an inactive enzyme. The enzyme can only undergo a single turnover, which suggests it is a suicide enzyme.</text>
</comment>
<reference evidence="13 14" key="1">
    <citation type="submission" date="2020-07" db="EMBL/GenBank/DDBJ databases">
        <title>Sequencing the genomes of 1000 actinobacteria strains.</title>
        <authorList>
            <person name="Klenk H.-P."/>
        </authorList>
    </citation>
    <scope>NUCLEOTIDE SEQUENCE [LARGE SCALE GENOMIC DNA]</scope>
    <source>
        <strain evidence="13 14">DSM 26154</strain>
    </source>
</reference>
<dbReference type="Proteomes" id="UP000554054">
    <property type="component" value="Unassembled WGS sequence"/>
</dbReference>
<accession>A0A852VT05</accession>
<dbReference type="Gene3D" id="3.40.190.10">
    <property type="entry name" value="Periplasmic binding protein-like II"/>
    <property type="match status" value="2"/>
</dbReference>
<keyword evidence="7" id="KW-0663">Pyridoxal phosphate</keyword>
<comment type="similarity">
    <text evidence="3">Belongs to the NMT1/THI5 family.</text>
</comment>
<dbReference type="InterPro" id="IPR015168">
    <property type="entry name" value="SsuA/THI5"/>
</dbReference>
<sequence length="343" mass="36990">MTDRRGFLHVVGLGGAFVGGGLVLSACGSDGDSTNSEGLRDVTLQANFLVNVSQLGEVTAIEQGFYQDEGLNVSITPGGPSVDPTSSVVGGHTDIGVGNSSPSIFLGVSEGRPIKAFTVAAQTHPYGFFSLPDNPVRTPADIVGKKVGVNQTGVILLEALLAENGYKKSDVDIVTTSGEITPLLTGQVDVWTGWVIQQGQLKELPEDYVTMTLAEAGVPLYALIYFATEKSLKEDREMLEAFTRASARGWFYARENTEEAVKALASRYDSLNEEDEAVAAEKILDFVFPDGSDEFGEMDPKLWEEQMDIYDRLGLFDNPRPSVDKVMTSEILEATKDARMGDT</sequence>
<keyword evidence="5" id="KW-0808">Transferase</keyword>
<dbReference type="GO" id="GO:0009228">
    <property type="term" value="P:thiamine biosynthetic process"/>
    <property type="evidence" value="ECO:0007669"/>
    <property type="project" value="UniProtKB-KW"/>
</dbReference>
<dbReference type="AlphaFoldDB" id="A0A852VT05"/>
<evidence type="ECO:0000256" key="2">
    <source>
        <dbReference type="ARBA" id="ARBA00004948"/>
    </source>
</evidence>
<dbReference type="PANTHER" id="PTHR31528">
    <property type="entry name" value="4-AMINO-5-HYDROXYMETHYL-2-METHYLPYRIMIDINE PHOSPHATE SYNTHASE THI11-RELATED"/>
    <property type="match status" value="1"/>
</dbReference>
<dbReference type="InterPro" id="IPR027939">
    <property type="entry name" value="NMT1/THI5"/>
</dbReference>
<comment type="pathway">
    <text evidence="2">Cofactor biosynthesis; thiamine diphosphate biosynthesis.</text>
</comment>
<proteinExistence type="inferred from homology"/>
<keyword evidence="9" id="KW-0408">Iron</keyword>
<keyword evidence="6" id="KW-0479">Metal-binding</keyword>
<dbReference type="RefSeq" id="WP_185990380.1">
    <property type="nucleotide sequence ID" value="NZ_JACCAE010000001.1"/>
</dbReference>
<keyword evidence="14" id="KW-1185">Reference proteome</keyword>
<evidence type="ECO:0000256" key="11">
    <source>
        <dbReference type="ARBA" id="ARBA00048179"/>
    </source>
</evidence>
<feature type="domain" description="SsuA/THI5-like" evidence="12">
    <location>
        <begin position="55"/>
        <end position="260"/>
    </location>
</feature>
<dbReference type="GO" id="GO:0046872">
    <property type="term" value="F:metal ion binding"/>
    <property type="evidence" value="ECO:0007669"/>
    <property type="project" value="UniProtKB-KW"/>
</dbReference>
<evidence type="ECO:0000313" key="14">
    <source>
        <dbReference type="Proteomes" id="UP000554054"/>
    </source>
</evidence>
<evidence type="ECO:0000256" key="5">
    <source>
        <dbReference type="ARBA" id="ARBA00022679"/>
    </source>
</evidence>
<evidence type="ECO:0000256" key="9">
    <source>
        <dbReference type="ARBA" id="ARBA00023004"/>
    </source>
</evidence>
<comment type="catalytic activity">
    <reaction evidence="11">
        <text>N(6)-(pyridoxal phosphate)-L-lysyl-[4-amino-5-hydroxymethyl-2-methylpyrimidine phosphate synthase] + L-histidyl-[4-amino-5-hydroxymethyl-2-methylpyrimidine phosphate synthase] + 2 Fe(3+) + 4 H2O = L-lysyl-[4-amino-5-hydroxymethyl-2-methylpyrimidine phosphate synthase] + (2S)-2-amino-5-hydroxy-4-oxopentanoyl-[4-amino-5-hydroxymethyl-2-methylpyrimidine phosphate synthase] + 4-amino-2-methyl-5-(phosphooxymethyl)pyrimidine + 3-oxopropanoate + 2 Fe(2+) + 2 H(+)</text>
        <dbReference type="Rhea" id="RHEA:65756"/>
        <dbReference type="Rhea" id="RHEA-COMP:16892"/>
        <dbReference type="Rhea" id="RHEA-COMP:16893"/>
        <dbReference type="Rhea" id="RHEA-COMP:16894"/>
        <dbReference type="Rhea" id="RHEA-COMP:16895"/>
        <dbReference type="ChEBI" id="CHEBI:15377"/>
        <dbReference type="ChEBI" id="CHEBI:15378"/>
        <dbReference type="ChEBI" id="CHEBI:29033"/>
        <dbReference type="ChEBI" id="CHEBI:29034"/>
        <dbReference type="ChEBI" id="CHEBI:29969"/>
        <dbReference type="ChEBI" id="CHEBI:29979"/>
        <dbReference type="ChEBI" id="CHEBI:33190"/>
        <dbReference type="ChEBI" id="CHEBI:58354"/>
        <dbReference type="ChEBI" id="CHEBI:143915"/>
        <dbReference type="ChEBI" id="CHEBI:157692"/>
    </reaction>
    <physiologicalReaction direction="left-to-right" evidence="11">
        <dbReference type="Rhea" id="RHEA:65757"/>
    </physiologicalReaction>
</comment>
<evidence type="ECO:0000256" key="4">
    <source>
        <dbReference type="ARBA" id="ARBA00011738"/>
    </source>
</evidence>
<evidence type="ECO:0000256" key="10">
    <source>
        <dbReference type="ARBA" id="ARBA00033171"/>
    </source>
</evidence>
<dbReference type="SUPFAM" id="SSF53850">
    <property type="entry name" value="Periplasmic binding protein-like II"/>
    <property type="match status" value="1"/>
</dbReference>
<dbReference type="EMBL" id="JACCAE010000001">
    <property type="protein sequence ID" value="NYF97444.1"/>
    <property type="molecule type" value="Genomic_DNA"/>
</dbReference>
<evidence type="ECO:0000256" key="7">
    <source>
        <dbReference type="ARBA" id="ARBA00022898"/>
    </source>
</evidence>
<evidence type="ECO:0000313" key="13">
    <source>
        <dbReference type="EMBL" id="NYF97444.1"/>
    </source>
</evidence>
<evidence type="ECO:0000256" key="1">
    <source>
        <dbReference type="ARBA" id="ARBA00003469"/>
    </source>
</evidence>
<evidence type="ECO:0000256" key="6">
    <source>
        <dbReference type="ARBA" id="ARBA00022723"/>
    </source>
</evidence>
<dbReference type="PROSITE" id="PS51257">
    <property type="entry name" value="PROKAR_LIPOPROTEIN"/>
    <property type="match status" value="1"/>
</dbReference>
<gene>
    <name evidence="13" type="ORF">BJY20_000836</name>
</gene>
<evidence type="ECO:0000259" key="12">
    <source>
        <dbReference type="Pfam" id="PF09084"/>
    </source>
</evidence>
<name>A0A852VT05_9MICO</name>
<organism evidence="13 14">
    <name type="scientific">Janibacter cremeus</name>
    <dbReference type="NCBI Taxonomy" id="1285192"/>
    <lineage>
        <taxon>Bacteria</taxon>
        <taxon>Bacillati</taxon>
        <taxon>Actinomycetota</taxon>
        <taxon>Actinomycetes</taxon>
        <taxon>Micrococcales</taxon>
        <taxon>Intrasporangiaceae</taxon>
        <taxon>Janibacter</taxon>
    </lineage>
</organism>
<dbReference type="Pfam" id="PF09084">
    <property type="entry name" value="NMT1"/>
    <property type="match status" value="1"/>
</dbReference>
<comment type="subunit">
    <text evidence="4">Homodimer.</text>
</comment>
<evidence type="ECO:0000256" key="8">
    <source>
        <dbReference type="ARBA" id="ARBA00022977"/>
    </source>
</evidence>
<protein>
    <recommendedName>
        <fullName evidence="10">Thiamine pyrimidine synthase</fullName>
    </recommendedName>
</protein>
<dbReference type="GO" id="GO:0016740">
    <property type="term" value="F:transferase activity"/>
    <property type="evidence" value="ECO:0007669"/>
    <property type="project" value="UniProtKB-KW"/>
</dbReference>